<proteinExistence type="predicted"/>
<protein>
    <submittedName>
        <fullName evidence="1">Uncharacterized protein</fullName>
    </submittedName>
</protein>
<name>A0A248KJ83_9ENTR</name>
<evidence type="ECO:0000313" key="2">
    <source>
        <dbReference type="Proteomes" id="UP000197098"/>
    </source>
</evidence>
<gene>
    <name evidence="1" type="ORF">CEW81_18205</name>
</gene>
<evidence type="ECO:0000313" key="1">
    <source>
        <dbReference type="EMBL" id="ASG63921.1"/>
    </source>
</evidence>
<accession>A0A248KJ83</accession>
<dbReference type="EMBL" id="CP022114">
    <property type="protein sequence ID" value="ASG63921.1"/>
    <property type="molecule type" value="Genomic_DNA"/>
</dbReference>
<dbReference type="AlphaFoldDB" id="A0A248KJ83"/>
<reference evidence="1 2" key="1">
    <citation type="submission" date="2017-06" db="EMBL/GenBank/DDBJ databases">
        <title>Origin of plasmid-mediated fosfomycin resistance gene fosA3.</title>
        <authorList>
            <person name="Ito R."/>
            <person name="Pacey M.P."/>
            <person name="Doi Y."/>
        </authorList>
    </citation>
    <scope>NUCLEOTIDE SEQUENCE [LARGE SCALE GENOMIC DNA]</scope>
    <source>
        <strain evidence="1 2">YDC799</strain>
    </source>
</reference>
<organism evidence="1 2">
    <name type="scientific">Kluyvera genomosp. 3</name>
    <dbReference type="NCBI Taxonomy" id="2774055"/>
    <lineage>
        <taxon>Bacteria</taxon>
        <taxon>Pseudomonadati</taxon>
        <taxon>Pseudomonadota</taxon>
        <taxon>Gammaproteobacteria</taxon>
        <taxon>Enterobacterales</taxon>
        <taxon>Enterobacteriaceae</taxon>
        <taxon>Kluyvera</taxon>
    </lineage>
</organism>
<dbReference type="Proteomes" id="UP000197098">
    <property type="component" value="Chromosome"/>
</dbReference>
<sequence length="62" mass="7286">MVTKIKTSGTEVNKYRKRPFTLQEQAMLSGFLRARQKELKIWCESYELSTSLLFDALRRMVG</sequence>